<dbReference type="GO" id="GO:0046685">
    <property type="term" value="P:response to arsenic-containing substance"/>
    <property type="evidence" value="ECO:0007669"/>
    <property type="project" value="UniProtKB-KW"/>
</dbReference>
<evidence type="ECO:0000256" key="1">
    <source>
        <dbReference type="ARBA" id="ARBA00022849"/>
    </source>
</evidence>
<dbReference type="InterPro" id="IPR036390">
    <property type="entry name" value="WH_DNA-bd_sf"/>
</dbReference>
<dbReference type="AlphaFoldDB" id="A0A5N5DV23"/>
<dbReference type="Proteomes" id="UP000325576">
    <property type="component" value="Unassembled WGS sequence"/>
</dbReference>
<organism evidence="3 4">
    <name type="scientific">Rhodococcus erythropolis</name>
    <name type="common">Arthrobacter picolinophilus</name>
    <dbReference type="NCBI Taxonomy" id="1833"/>
    <lineage>
        <taxon>Bacteria</taxon>
        <taxon>Bacillati</taxon>
        <taxon>Actinomycetota</taxon>
        <taxon>Actinomycetes</taxon>
        <taxon>Mycobacteriales</taxon>
        <taxon>Nocardiaceae</taxon>
        <taxon>Rhodococcus</taxon>
        <taxon>Rhodococcus erythropolis group</taxon>
    </lineage>
</organism>
<dbReference type="InterPro" id="IPR036196">
    <property type="entry name" value="Ptyr_pPase_sf"/>
</dbReference>
<comment type="caution">
    <text evidence="3">The sequence shown here is derived from an EMBL/GenBank/DDBJ whole genome shotgun (WGS) entry which is preliminary data.</text>
</comment>
<dbReference type="SMART" id="SM00226">
    <property type="entry name" value="LMWPc"/>
    <property type="match status" value="1"/>
</dbReference>
<name>A0A5N5DV23_RHOER</name>
<dbReference type="SMART" id="SM00418">
    <property type="entry name" value="HTH_ARSR"/>
    <property type="match status" value="1"/>
</dbReference>
<dbReference type="PRINTS" id="PR00778">
    <property type="entry name" value="HTHARSR"/>
</dbReference>
<evidence type="ECO:0000313" key="4">
    <source>
        <dbReference type="Proteomes" id="UP000325576"/>
    </source>
</evidence>
<dbReference type="SUPFAM" id="SSF52788">
    <property type="entry name" value="Phosphotyrosine protein phosphatases I"/>
    <property type="match status" value="1"/>
</dbReference>
<reference evidence="3 4" key="1">
    <citation type="journal article" date="2017" name="Poromechanics V (2013)">
        <title>Genomic Characterization of the Arsenic-Tolerant Actinobacterium, &lt;i&gt;Rhodococcus erythropolis&lt;/i&gt; S43.</title>
        <authorList>
            <person name="Retamal-Morales G."/>
            <person name="Mehnert M."/>
            <person name="Schwabe R."/>
            <person name="Tischler D."/>
            <person name="Schloemann M."/>
            <person name="Levican G.J."/>
        </authorList>
    </citation>
    <scope>NUCLEOTIDE SEQUENCE [LARGE SCALE GENOMIC DNA]</scope>
    <source>
        <strain evidence="3 4">S43</strain>
    </source>
</reference>
<evidence type="ECO:0000313" key="3">
    <source>
        <dbReference type="EMBL" id="KAB2581523.1"/>
    </source>
</evidence>
<dbReference type="Pfam" id="PF12840">
    <property type="entry name" value="HTH_20"/>
    <property type="match status" value="1"/>
</dbReference>
<feature type="domain" description="HTH arsR-type" evidence="2">
    <location>
        <begin position="4"/>
        <end position="98"/>
    </location>
</feature>
<dbReference type="CDD" id="cd00090">
    <property type="entry name" value="HTH_ARSR"/>
    <property type="match status" value="1"/>
</dbReference>
<evidence type="ECO:0000259" key="2">
    <source>
        <dbReference type="PROSITE" id="PS50987"/>
    </source>
</evidence>
<dbReference type="PANTHER" id="PTHR43428:SF1">
    <property type="entry name" value="ARSENATE REDUCTASE"/>
    <property type="match status" value="1"/>
</dbReference>
<dbReference type="GO" id="GO:0003700">
    <property type="term" value="F:DNA-binding transcription factor activity"/>
    <property type="evidence" value="ECO:0007669"/>
    <property type="project" value="InterPro"/>
</dbReference>
<dbReference type="SUPFAM" id="SSF46785">
    <property type="entry name" value="Winged helix' DNA-binding domain"/>
    <property type="match status" value="1"/>
</dbReference>
<dbReference type="PROSITE" id="PS50987">
    <property type="entry name" value="HTH_ARSR_2"/>
    <property type="match status" value="1"/>
</dbReference>
<dbReference type="Gene3D" id="1.10.10.10">
    <property type="entry name" value="Winged helix-like DNA-binding domain superfamily/Winged helix DNA-binding domain"/>
    <property type="match status" value="1"/>
</dbReference>
<proteinExistence type="predicted"/>
<dbReference type="InterPro" id="IPR011991">
    <property type="entry name" value="ArsR-like_HTH"/>
</dbReference>
<dbReference type="Gene3D" id="3.40.50.2300">
    <property type="match status" value="1"/>
</dbReference>
<accession>A0A5N5DV23</accession>
<keyword evidence="1" id="KW-0059">Arsenical resistance</keyword>
<dbReference type="PANTHER" id="PTHR43428">
    <property type="entry name" value="ARSENATE REDUCTASE"/>
    <property type="match status" value="1"/>
</dbReference>
<dbReference type="InterPro" id="IPR023485">
    <property type="entry name" value="Ptyr_pPase"/>
</dbReference>
<sequence length="230" mass="24773">MNTEENPSLEQRASLYGALADPARLSIVDMLVLGDASPSELQRRLSISSNLLAHHIGVLERAGLVHRSRSEGDKRRTYLRLEPAALDVLVSPSSRVTATRIVFVCTHNSARSQLAAALWNKQSCIPAASAGTHPAPRIHSGALATARRHALPLETSRPAAVEDVLAPGDMVIAVCDNAHEEMRENPNSLHWSIPDPARAGSAAAFDRAFDDIDHRVARLASHCLPNGELS</sequence>
<dbReference type="EMBL" id="MRBO01000835">
    <property type="protein sequence ID" value="KAB2581523.1"/>
    <property type="molecule type" value="Genomic_DNA"/>
</dbReference>
<protein>
    <submittedName>
        <fullName evidence="3">ArsR family transcriptional regulator</fullName>
    </submittedName>
</protein>
<dbReference type="InterPro" id="IPR036388">
    <property type="entry name" value="WH-like_DNA-bd_sf"/>
</dbReference>
<dbReference type="Pfam" id="PF01451">
    <property type="entry name" value="LMWPc"/>
    <property type="match status" value="1"/>
</dbReference>
<gene>
    <name evidence="3" type="ORF">BS297_30450</name>
</gene>
<dbReference type="InterPro" id="IPR001845">
    <property type="entry name" value="HTH_ArsR_DNA-bd_dom"/>
</dbReference>